<proteinExistence type="predicted"/>
<name>A0AAV4AUP0_9GAST</name>
<dbReference type="InterPro" id="IPR052224">
    <property type="entry name" value="THAP_domain_protein"/>
</dbReference>
<protein>
    <submittedName>
        <fullName evidence="7">THAP domain-containing protein 4</fullName>
    </submittedName>
</protein>
<accession>A0AAV4AUP0</accession>
<evidence type="ECO:0000259" key="6">
    <source>
        <dbReference type="PROSITE" id="PS50950"/>
    </source>
</evidence>
<reference evidence="7 8" key="1">
    <citation type="journal article" date="2021" name="Elife">
        <title>Chloroplast acquisition without the gene transfer in kleptoplastic sea slugs, Plakobranchus ocellatus.</title>
        <authorList>
            <person name="Maeda T."/>
            <person name="Takahashi S."/>
            <person name="Yoshida T."/>
            <person name="Shimamura S."/>
            <person name="Takaki Y."/>
            <person name="Nagai Y."/>
            <person name="Toyoda A."/>
            <person name="Suzuki Y."/>
            <person name="Arimoto A."/>
            <person name="Ishii H."/>
            <person name="Satoh N."/>
            <person name="Nishiyama T."/>
            <person name="Hasebe M."/>
            <person name="Maruyama T."/>
            <person name="Minagawa J."/>
            <person name="Obokata J."/>
            <person name="Shigenobu S."/>
        </authorList>
    </citation>
    <scope>NUCLEOTIDE SEQUENCE [LARGE SCALE GENOMIC DNA]</scope>
</reference>
<keyword evidence="1" id="KW-0479">Metal-binding</keyword>
<dbReference type="PANTHER" id="PTHR46927">
    <property type="entry name" value="AGAP005574-PA"/>
    <property type="match status" value="1"/>
</dbReference>
<dbReference type="PANTHER" id="PTHR46927:SF3">
    <property type="entry name" value="THAP-TYPE DOMAIN-CONTAINING PROTEIN"/>
    <property type="match status" value="1"/>
</dbReference>
<keyword evidence="2 5" id="KW-0863">Zinc-finger</keyword>
<dbReference type="GO" id="GO:0008270">
    <property type="term" value="F:zinc ion binding"/>
    <property type="evidence" value="ECO:0007669"/>
    <property type="project" value="UniProtKB-KW"/>
</dbReference>
<evidence type="ECO:0000313" key="7">
    <source>
        <dbReference type="EMBL" id="GFO12055.1"/>
    </source>
</evidence>
<evidence type="ECO:0000256" key="1">
    <source>
        <dbReference type="ARBA" id="ARBA00022723"/>
    </source>
</evidence>
<dbReference type="Gene3D" id="6.20.210.20">
    <property type="entry name" value="THAP domain"/>
    <property type="match status" value="1"/>
</dbReference>
<dbReference type="InterPro" id="IPR038441">
    <property type="entry name" value="THAP_Znf_sf"/>
</dbReference>
<dbReference type="Proteomes" id="UP000735302">
    <property type="component" value="Unassembled WGS sequence"/>
</dbReference>
<dbReference type="EMBL" id="BLXT01004371">
    <property type="protein sequence ID" value="GFO12055.1"/>
    <property type="molecule type" value="Genomic_DNA"/>
</dbReference>
<feature type="domain" description="THAP-type" evidence="6">
    <location>
        <begin position="1"/>
        <end position="86"/>
    </location>
</feature>
<gene>
    <name evidence="7" type="ORF">PoB_003856000</name>
</gene>
<evidence type="ECO:0000256" key="3">
    <source>
        <dbReference type="ARBA" id="ARBA00022833"/>
    </source>
</evidence>
<dbReference type="SMART" id="SM00692">
    <property type="entry name" value="DM3"/>
    <property type="match status" value="1"/>
</dbReference>
<evidence type="ECO:0000256" key="5">
    <source>
        <dbReference type="PROSITE-ProRule" id="PRU00309"/>
    </source>
</evidence>
<dbReference type="InterPro" id="IPR006612">
    <property type="entry name" value="THAP_Znf"/>
</dbReference>
<comment type="caution">
    <text evidence="7">The sequence shown here is derived from an EMBL/GenBank/DDBJ whole genome shotgun (WGS) entry which is preliminary data.</text>
</comment>
<dbReference type="SUPFAM" id="SSF57716">
    <property type="entry name" value="Glucocorticoid receptor-like (DNA-binding domain)"/>
    <property type="match status" value="1"/>
</dbReference>
<keyword evidence="3" id="KW-0862">Zinc</keyword>
<dbReference type="Pfam" id="PF05485">
    <property type="entry name" value="THAP"/>
    <property type="match status" value="1"/>
</dbReference>
<dbReference type="PROSITE" id="PS50950">
    <property type="entry name" value="ZF_THAP"/>
    <property type="match status" value="1"/>
</dbReference>
<dbReference type="GO" id="GO:0003677">
    <property type="term" value="F:DNA binding"/>
    <property type="evidence" value="ECO:0007669"/>
    <property type="project" value="UniProtKB-UniRule"/>
</dbReference>
<evidence type="ECO:0000256" key="4">
    <source>
        <dbReference type="ARBA" id="ARBA00023125"/>
    </source>
</evidence>
<sequence length="165" mass="18968">MVQNCCVVYCSNRQTRGASFTFHTFPWRDSNRLAAWISRINRKNPDGSDWYPKPRDKICSAHFVEEDFFKEHAHAWLKTDAVPSIFPNFPSYKQTHVSRKKQNSCNPSSQSEPILPISPSTSASLDHVFNYPSVEVYLQSTKIEPDLSFEKAIEAYDSTKNSTKE</sequence>
<evidence type="ECO:0000256" key="2">
    <source>
        <dbReference type="ARBA" id="ARBA00022771"/>
    </source>
</evidence>
<evidence type="ECO:0000313" key="8">
    <source>
        <dbReference type="Proteomes" id="UP000735302"/>
    </source>
</evidence>
<organism evidence="7 8">
    <name type="scientific">Plakobranchus ocellatus</name>
    <dbReference type="NCBI Taxonomy" id="259542"/>
    <lineage>
        <taxon>Eukaryota</taxon>
        <taxon>Metazoa</taxon>
        <taxon>Spiralia</taxon>
        <taxon>Lophotrochozoa</taxon>
        <taxon>Mollusca</taxon>
        <taxon>Gastropoda</taxon>
        <taxon>Heterobranchia</taxon>
        <taxon>Euthyneura</taxon>
        <taxon>Panpulmonata</taxon>
        <taxon>Sacoglossa</taxon>
        <taxon>Placobranchoidea</taxon>
        <taxon>Plakobranchidae</taxon>
        <taxon>Plakobranchus</taxon>
    </lineage>
</organism>
<keyword evidence="8" id="KW-1185">Reference proteome</keyword>
<dbReference type="SMART" id="SM00980">
    <property type="entry name" value="THAP"/>
    <property type="match status" value="1"/>
</dbReference>
<dbReference type="AlphaFoldDB" id="A0AAV4AUP0"/>
<keyword evidence="4 5" id="KW-0238">DNA-binding</keyword>